<dbReference type="EMBL" id="CP036433">
    <property type="protein sequence ID" value="QDU92404.1"/>
    <property type="molecule type" value="Genomic_DNA"/>
</dbReference>
<evidence type="ECO:0000313" key="2">
    <source>
        <dbReference type="Proteomes" id="UP000317648"/>
    </source>
</evidence>
<evidence type="ECO:0000313" key="1">
    <source>
        <dbReference type="EMBL" id="QDU92404.1"/>
    </source>
</evidence>
<dbReference type="Proteomes" id="UP000317648">
    <property type="component" value="Chromosome"/>
</dbReference>
<gene>
    <name evidence="1" type="ORF">Pla8534_01520</name>
</gene>
<proteinExistence type="predicted"/>
<protein>
    <submittedName>
        <fullName evidence="1">Uncharacterized protein</fullName>
    </submittedName>
</protein>
<accession>A0A518DKP3</accession>
<sequence>MNAFVYTRRSMRVRAIFGVLLSMTLLGMSNEVQAVCGLGGAYREQLRSVDDPLAARTLSLKVQQRGCSVCHLASFGGPRNEYGNAVNTLLKLADREDSARQREVGRRMRDILANPSLPNSPTFGELIQLGRLPATALATQELPLPEVPAKVSEDITLQQARELVQQVEAESRFGILQLSRTYEITPEVAAAFAEFRGEMLILGIRKLSPEVASALAQSQAANVWLHSVNSVSPEAADAIIKLRGHLYLTSLAELNSVPLAEKLASRPGALSFPYLKTITREIAAALAKNDRSLTLAGLTDVSPEVQDKLAETVGGLALPNLTSLDSLPLVKKLAAGIVLLPRVGTLTPEQADILIGVKGQGSFFGAVYLSTAAVTPDVAGAIANKNTPVNLILIGGGPLPDEVLRSVLKSRLNLTLQDVEELTPEQIRIVADGLAGTTSRPGVLEFARLSLPKLQKLDSAILAETLVKSTGFNFPSVTEIAPEVAAALGSLPDQELKLRDGTVQVRPSGSLSFPSLTELSPETARLLLKKRWASISLPSVQDISLETIRALAQNTSSLTLGIPALPPEFADAFSRTPIDTDVALGGISFPHLKELSPESARILVKSLNRGIQVNGQGRTSKSPSLVFGTLLAGSLPSGFSLSPETAVELAKYDGSLSFRLGELPDESARALSSFDGVYLEILGPAVEQLTPDAAAALAKTPATLQLPVRELDSVPLAERFAWQYSRSFYAMESISKEAIPALVKYRQIFDVRKIEVLDSPELARRFVEGGSSGGVTLPALTSLSLEAAEILAAGSKSSYLGLTVLDSSAVATALSKAEKGVKLPRLRAATPEVIAILKEAKSIETPPFESVYVLPK</sequence>
<dbReference type="AlphaFoldDB" id="A0A518DKP3"/>
<organism evidence="1 2">
    <name type="scientific">Lignipirellula cremea</name>
    <dbReference type="NCBI Taxonomy" id="2528010"/>
    <lineage>
        <taxon>Bacteria</taxon>
        <taxon>Pseudomonadati</taxon>
        <taxon>Planctomycetota</taxon>
        <taxon>Planctomycetia</taxon>
        <taxon>Pirellulales</taxon>
        <taxon>Pirellulaceae</taxon>
        <taxon>Lignipirellula</taxon>
    </lineage>
</organism>
<dbReference type="KEGG" id="lcre:Pla8534_01520"/>
<dbReference type="OrthoDB" id="286143at2"/>
<name>A0A518DKP3_9BACT</name>
<dbReference type="RefSeq" id="WP_145048325.1">
    <property type="nucleotide sequence ID" value="NZ_CP036433.1"/>
</dbReference>
<keyword evidence="2" id="KW-1185">Reference proteome</keyword>
<reference evidence="1 2" key="1">
    <citation type="submission" date="2019-02" db="EMBL/GenBank/DDBJ databases">
        <title>Deep-cultivation of Planctomycetes and their phenomic and genomic characterization uncovers novel biology.</title>
        <authorList>
            <person name="Wiegand S."/>
            <person name="Jogler M."/>
            <person name="Boedeker C."/>
            <person name="Pinto D."/>
            <person name="Vollmers J."/>
            <person name="Rivas-Marin E."/>
            <person name="Kohn T."/>
            <person name="Peeters S.H."/>
            <person name="Heuer A."/>
            <person name="Rast P."/>
            <person name="Oberbeckmann S."/>
            <person name="Bunk B."/>
            <person name="Jeske O."/>
            <person name="Meyerdierks A."/>
            <person name="Storesund J.E."/>
            <person name="Kallscheuer N."/>
            <person name="Luecker S."/>
            <person name="Lage O.M."/>
            <person name="Pohl T."/>
            <person name="Merkel B.J."/>
            <person name="Hornburger P."/>
            <person name="Mueller R.-W."/>
            <person name="Bruemmer F."/>
            <person name="Labrenz M."/>
            <person name="Spormann A.M."/>
            <person name="Op den Camp H."/>
            <person name="Overmann J."/>
            <person name="Amann R."/>
            <person name="Jetten M.S.M."/>
            <person name="Mascher T."/>
            <person name="Medema M.H."/>
            <person name="Devos D.P."/>
            <person name="Kaster A.-K."/>
            <person name="Ovreas L."/>
            <person name="Rohde M."/>
            <person name="Galperin M.Y."/>
            <person name="Jogler C."/>
        </authorList>
    </citation>
    <scope>NUCLEOTIDE SEQUENCE [LARGE SCALE GENOMIC DNA]</scope>
    <source>
        <strain evidence="1 2">Pla85_3_4</strain>
    </source>
</reference>